<sequence>MSQPATLVYSNLKKELMGYVNNDVVNATQVSVTVTRNCKALHIEPIVDVYYCEIDIDVSVILGRPFLAIGKAFVDVEGRCVESNLILNWEKCHFMGKEGIVLGPKISGKGIEVAIPLCRLLEKESASELDDACLKAFVSLKEKIVSSHIIISVGGSLPFEMMCGASGFALSVVLGWRKNKYLHPI</sequence>
<dbReference type="Gene3D" id="3.30.70.270">
    <property type="match status" value="1"/>
</dbReference>
<accession>A0AAF0PRP7</accession>
<gene>
    <name evidence="1" type="ORF">MTR67_002896</name>
</gene>
<keyword evidence="2" id="KW-1185">Reference proteome</keyword>
<organism evidence="1 2">
    <name type="scientific">Solanum verrucosum</name>
    <dbReference type="NCBI Taxonomy" id="315347"/>
    <lineage>
        <taxon>Eukaryota</taxon>
        <taxon>Viridiplantae</taxon>
        <taxon>Streptophyta</taxon>
        <taxon>Embryophyta</taxon>
        <taxon>Tracheophyta</taxon>
        <taxon>Spermatophyta</taxon>
        <taxon>Magnoliopsida</taxon>
        <taxon>eudicotyledons</taxon>
        <taxon>Gunneridae</taxon>
        <taxon>Pentapetalae</taxon>
        <taxon>asterids</taxon>
        <taxon>lamiids</taxon>
        <taxon>Solanales</taxon>
        <taxon>Solanaceae</taxon>
        <taxon>Solanoideae</taxon>
        <taxon>Solaneae</taxon>
        <taxon>Solanum</taxon>
    </lineage>
</organism>
<protein>
    <submittedName>
        <fullName evidence="1">Uncharacterized protein</fullName>
    </submittedName>
</protein>
<dbReference type="InterPro" id="IPR043502">
    <property type="entry name" value="DNA/RNA_pol_sf"/>
</dbReference>
<name>A0AAF0PRP7_SOLVR</name>
<dbReference type="InterPro" id="IPR043128">
    <property type="entry name" value="Rev_trsase/Diguanyl_cyclase"/>
</dbReference>
<dbReference type="SUPFAM" id="SSF56672">
    <property type="entry name" value="DNA/RNA polymerases"/>
    <property type="match status" value="1"/>
</dbReference>
<dbReference type="AlphaFoldDB" id="A0AAF0PRP7"/>
<evidence type="ECO:0000313" key="2">
    <source>
        <dbReference type="Proteomes" id="UP001234989"/>
    </source>
</evidence>
<evidence type="ECO:0000313" key="1">
    <source>
        <dbReference type="EMBL" id="WMV09511.1"/>
    </source>
</evidence>
<dbReference type="Proteomes" id="UP001234989">
    <property type="component" value="Chromosome 1"/>
</dbReference>
<proteinExistence type="predicted"/>
<reference evidence="1" key="1">
    <citation type="submission" date="2023-08" db="EMBL/GenBank/DDBJ databases">
        <title>A de novo genome assembly of Solanum verrucosum Schlechtendal, a Mexican diploid species geographically isolated from the other diploid A-genome species in potato relatives.</title>
        <authorList>
            <person name="Hosaka K."/>
        </authorList>
    </citation>
    <scope>NUCLEOTIDE SEQUENCE</scope>
    <source>
        <tissue evidence="1">Young leaves</tissue>
    </source>
</reference>
<dbReference type="EMBL" id="CP133612">
    <property type="protein sequence ID" value="WMV09511.1"/>
    <property type="molecule type" value="Genomic_DNA"/>
</dbReference>